<evidence type="ECO:0000256" key="1">
    <source>
        <dbReference type="SAM" id="SignalP"/>
    </source>
</evidence>
<dbReference type="AlphaFoldDB" id="A0A7X2IQI2"/>
<feature type="chain" id="PRO_5031067282" evidence="1">
    <location>
        <begin position="22"/>
        <end position="177"/>
    </location>
</feature>
<gene>
    <name evidence="3" type="ORF">GJ700_20410</name>
</gene>
<feature type="signal peptide" evidence="1">
    <location>
        <begin position="1"/>
        <end position="21"/>
    </location>
</feature>
<name>A0A7X2IQI2_9BURK</name>
<comment type="caution">
    <text evidence="3">The sequence shown here is derived from an EMBL/GenBank/DDBJ whole genome shotgun (WGS) entry which is preliminary data.</text>
</comment>
<evidence type="ECO:0000313" key="4">
    <source>
        <dbReference type="Proteomes" id="UP000446768"/>
    </source>
</evidence>
<sequence>MKKLIAAAVLALAFPAASVFAANADAKNMAAAKELMAVMNVRAIMQASVQQMSQHMPDMMRQIAEAGFENKKFSEEQKRKARADLDKALPGMITAMGKTLSDPKLLEELEAETTGIYARNFSDDEMRQITAFYRSPVGTKMLSTMPKLMQESMMVSQKVIVPRIAKMVEGMTAATAK</sequence>
<organism evidence="3 4">
    <name type="scientific">Pseudoduganella rivuli</name>
    <dbReference type="NCBI Taxonomy" id="2666085"/>
    <lineage>
        <taxon>Bacteria</taxon>
        <taxon>Pseudomonadati</taxon>
        <taxon>Pseudomonadota</taxon>
        <taxon>Betaproteobacteria</taxon>
        <taxon>Burkholderiales</taxon>
        <taxon>Oxalobacteraceae</taxon>
        <taxon>Telluria group</taxon>
        <taxon>Pseudoduganella</taxon>
    </lineage>
</organism>
<proteinExistence type="predicted"/>
<reference evidence="3 4" key="1">
    <citation type="submission" date="2019-11" db="EMBL/GenBank/DDBJ databases">
        <title>Novel species isolated from a subtropical stream in China.</title>
        <authorList>
            <person name="Lu H."/>
        </authorList>
    </citation>
    <scope>NUCLEOTIDE SEQUENCE [LARGE SCALE GENOMIC DNA]</scope>
    <source>
        <strain evidence="3 4">FT92W</strain>
    </source>
</reference>
<dbReference type="EMBL" id="WKJJ01000013">
    <property type="protein sequence ID" value="MRV74075.1"/>
    <property type="molecule type" value="Genomic_DNA"/>
</dbReference>
<dbReference type="Pfam" id="PF09832">
    <property type="entry name" value="DUF2059"/>
    <property type="match status" value="1"/>
</dbReference>
<evidence type="ECO:0000313" key="3">
    <source>
        <dbReference type="EMBL" id="MRV74075.1"/>
    </source>
</evidence>
<evidence type="ECO:0000259" key="2">
    <source>
        <dbReference type="Pfam" id="PF09832"/>
    </source>
</evidence>
<dbReference type="InterPro" id="IPR018637">
    <property type="entry name" value="DUF2059"/>
</dbReference>
<dbReference type="RefSeq" id="WP_154377317.1">
    <property type="nucleotide sequence ID" value="NZ_WKJJ01000013.1"/>
</dbReference>
<dbReference type="Proteomes" id="UP000446768">
    <property type="component" value="Unassembled WGS sequence"/>
</dbReference>
<accession>A0A7X2IQI2</accession>
<keyword evidence="4" id="KW-1185">Reference proteome</keyword>
<keyword evidence="1" id="KW-0732">Signal</keyword>
<protein>
    <submittedName>
        <fullName evidence="3">DUF2059 domain-containing protein</fullName>
    </submittedName>
</protein>
<feature type="domain" description="DUF2059" evidence="2">
    <location>
        <begin position="107"/>
        <end position="160"/>
    </location>
</feature>